<protein>
    <submittedName>
        <fullName evidence="2">Predicted protein</fullName>
    </submittedName>
</protein>
<accession>D2VFD7</accession>
<gene>
    <name evidence="2" type="ORF">NAEGRDRAFT_67590</name>
</gene>
<dbReference type="OMA" id="DASEMWT"/>
<sequence length="303" mass="33698">MNGISNIFDASEMWTDDDLNLFLNLQTPIHKKKDDLLFPHDDLEGTGLSDLSISPLIPIRGVAKPSCPSSTLNAPSVSNSSNMSLKPFPTKEVTNSTTNCKINKNETNVCQPPMNTTRPQEIISKPSSQTSATTKQNDENIKPNKSMNNKPVPPPTTQNETKAIKQLRVNEPQATKKPTSPPKKPKHPKQKNITTSTTQPPPKINKPKKQILPSPIPLLTKNQSVPNLPPKPSISITPPQIQPIPIIKQEETKQDPNQPPPLPNLPPQQLILKLFEEKQKRFFNSFEDDSLLLIDFISNYSVL</sequence>
<dbReference type="KEGG" id="ngr:NAEGRDRAFT_67590"/>
<organism evidence="3">
    <name type="scientific">Naegleria gruberi</name>
    <name type="common">Amoeba</name>
    <dbReference type="NCBI Taxonomy" id="5762"/>
    <lineage>
        <taxon>Eukaryota</taxon>
        <taxon>Discoba</taxon>
        <taxon>Heterolobosea</taxon>
        <taxon>Tetramitia</taxon>
        <taxon>Eutetramitia</taxon>
        <taxon>Vahlkampfiidae</taxon>
        <taxon>Naegleria</taxon>
    </lineage>
</organism>
<dbReference type="RefSeq" id="XP_002677094.1">
    <property type="nucleotide sequence ID" value="XM_002677048.1"/>
</dbReference>
<evidence type="ECO:0000313" key="2">
    <source>
        <dbReference type="EMBL" id="EFC44350.1"/>
    </source>
</evidence>
<dbReference type="EMBL" id="GG738868">
    <property type="protein sequence ID" value="EFC44350.1"/>
    <property type="molecule type" value="Genomic_DNA"/>
</dbReference>
<feature type="compositionally biased region" description="Polar residues" evidence="1">
    <location>
        <begin position="70"/>
        <end position="84"/>
    </location>
</feature>
<evidence type="ECO:0000313" key="3">
    <source>
        <dbReference type="Proteomes" id="UP000006671"/>
    </source>
</evidence>
<dbReference type="VEuPathDB" id="AmoebaDB:NAEGRDRAFT_67590"/>
<dbReference type="OrthoDB" id="10576179at2759"/>
<keyword evidence="3" id="KW-1185">Reference proteome</keyword>
<proteinExistence type="predicted"/>
<evidence type="ECO:0000256" key="1">
    <source>
        <dbReference type="SAM" id="MobiDB-lite"/>
    </source>
</evidence>
<feature type="compositionally biased region" description="Polar residues" evidence="1">
    <location>
        <begin position="92"/>
        <end position="135"/>
    </location>
</feature>
<dbReference type="GeneID" id="8850188"/>
<feature type="region of interest" description="Disordered" evidence="1">
    <location>
        <begin position="70"/>
        <end position="264"/>
    </location>
</feature>
<feature type="compositionally biased region" description="Low complexity" evidence="1">
    <location>
        <begin position="233"/>
        <end position="247"/>
    </location>
</feature>
<dbReference type="AlphaFoldDB" id="D2VFD7"/>
<dbReference type="InParanoid" id="D2VFD7"/>
<name>D2VFD7_NAEGR</name>
<reference evidence="2 3" key="1">
    <citation type="journal article" date="2010" name="Cell">
        <title>The genome of Naegleria gruberi illuminates early eukaryotic versatility.</title>
        <authorList>
            <person name="Fritz-Laylin L.K."/>
            <person name="Prochnik S.E."/>
            <person name="Ginger M.L."/>
            <person name="Dacks J.B."/>
            <person name="Carpenter M.L."/>
            <person name="Field M.C."/>
            <person name="Kuo A."/>
            <person name="Paredez A."/>
            <person name="Chapman J."/>
            <person name="Pham J."/>
            <person name="Shu S."/>
            <person name="Neupane R."/>
            <person name="Cipriano M."/>
            <person name="Mancuso J."/>
            <person name="Tu H."/>
            <person name="Salamov A."/>
            <person name="Lindquist E."/>
            <person name="Shapiro H."/>
            <person name="Lucas S."/>
            <person name="Grigoriev I.V."/>
            <person name="Cande W.Z."/>
            <person name="Fulton C."/>
            <person name="Rokhsar D.S."/>
            <person name="Dawson S.C."/>
        </authorList>
    </citation>
    <scope>NUCLEOTIDE SEQUENCE [LARGE SCALE GENOMIC DNA]</scope>
    <source>
        <strain evidence="2 3">NEG-M</strain>
    </source>
</reference>
<dbReference type="Proteomes" id="UP000006671">
    <property type="component" value="Unassembled WGS sequence"/>
</dbReference>